<dbReference type="InterPro" id="IPR046336">
    <property type="entry name" value="Lon_prtase_N_sf"/>
</dbReference>
<protein>
    <submittedName>
        <fullName evidence="2">LON peptidase substrate-binding domain-containing protein</fullName>
    </submittedName>
</protein>
<name>A0ABZ2MKX5_9MICO</name>
<keyword evidence="3" id="KW-1185">Reference proteome</keyword>
<dbReference type="PANTHER" id="PTHR46732:SF8">
    <property type="entry name" value="ATP-DEPENDENT PROTEASE LA (LON) DOMAIN PROTEIN"/>
    <property type="match status" value="1"/>
</dbReference>
<evidence type="ECO:0000259" key="1">
    <source>
        <dbReference type="PROSITE" id="PS51787"/>
    </source>
</evidence>
<dbReference type="RefSeq" id="WP_338751794.1">
    <property type="nucleotide sequence ID" value="NZ_CP144913.1"/>
</dbReference>
<dbReference type="SMART" id="SM00464">
    <property type="entry name" value="LON"/>
    <property type="match status" value="1"/>
</dbReference>
<dbReference type="EMBL" id="CP144913">
    <property type="protein sequence ID" value="WXB77678.1"/>
    <property type="molecule type" value="Genomic_DNA"/>
</dbReference>
<evidence type="ECO:0000313" key="2">
    <source>
        <dbReference type="EMBL" id="WXB77678.1"/>
    </source>
</evidence>
<dbReference type="SUPFAM" id="SSF88697">
    <property type="entry name" value="PUA domain-like"/>
    <property type="match status" value="1"/>
</dbReference>
<feature type="domain" description="Lon N-terminal" evidence="1">
    <location>
        <begin position="1"/>
        <end position="195"/>
    </location>
</feature>
<proteinExistence type="predicted"/>
<dbReference type="Proteomes" id="UP001382727">
    <property type="component" value="Chromosome"/>
</dbReference>
<dbReference type="Pfam" id="PF02190">
    <property type="entry name" value="LON_substr_bdg"/>
    <property type="match status" value="1"/>
</dbReference>
<reference evidence="2 3" key="1">
    <citation type="submission" date="2024-02" db="EMBL/GenBank/DDBJ databases">
        <title>Janibacter sp. nov., isolated from gut of marine sandworm.</title>
        <authorList>
            <person name="Kim B."/>
            <person name="Jun M.O."/>
            <person name="Shin N.-R."/>
        </authorList>
    </citation>
    <scope>NUCLEOTIDE SEQUENCE [LARGE SCALE GENOMIC DNA]</scope>
    <source>
        <strain evidence="2 3">A1S7</strain>
    </source>
</reference>
<dbReference type="PANTHER" id="PTHR46732">
    <property type="entry name" value="ATP-DEPENDENT PROTEASE LA (LON) DOMAIN PROTEIN"/>
    <property type="match status" value="1"/>
</dbReference>
<dbReference type="PROSITE" id="PS51787">
    <property type="entry name" value="LON_N"/>
    <property type="match status" value="1"/>
</dbReference>
<dbReference type="Gene3D" id="2.30.130.40">
    <property type="entry name" value="LON domain-like"/>
    <property type="match status" value="1"/>
</dbReference>
<sequence length="207" mass="22854">MDVLPMFPLGSPLLPGQPLPLQVFEPRYLAMLRDVASGDGRFGVVLIERGFEVGGGDARFSVGCAARIEQARAMPDGRVRLLARGRERVEVVRWLPDDPYPRAEVRRLPDLAWSEEHTALLAGSERTVRRALTVMSEYRSQVWSADIALSDDPITRAWQLACIAPLGALDQLELLRSSSIDELLETTARLTAEALELLPLQRPDGSG</sequence>
<gene>
    <name evidence="2" type="ORF">V1351_06290</name>
</gene>
<organism evidence="2 3">
    <name type="scientific">Janibacter alittae</name>
    <dbReference type="NCBI Taxonomy" id="3115209"/>
    <lineage>
        <taxon>Bacteria</taxon>
        <taxon>Bacillati</taxon>
        <taxon>Actinomycetota</taxon>
        <taxon>Actinomycetes</taxon>
        <taxon>Micrococcales</taxon>
        <taxon>Intrasporangiaceae</taxon>
        <taxon>Janibacter</taxon>
    </lineage>
</organism>
<dbReference type="InterPro" id="IPR015947">
    <property type="entry name" value="PUA-like_sf"/>
</dbReference>
<accession>A0ABZ2MKX5</accession>
<evidence type="ECO:0000313" key="3">
    <source>
        <dbReference type="Proteomes" id="UP001382727"/>
    </source>
</evidence>
<dbReference type="InterPro" id="IPR003111">
    <property type="entry name" value="Lon_prtase_N"/>
</dbReference>